<evidence type="ECO:0000313" key="2">
    <source>
        <dbReference type="Proteomes" id="UP000288429"/>
    </source>
</evidence>
<name>A0A428V089_9HYPO</name>
<reference evidence="1 2" key="1">
    <citation type="submission" date="2017-06" db="EMBL/GenBank/DDBJ databases">
        <title>Cmopartive genomic analysis of Ambrosia Fusariam Clade fungi.</title>
        <authorList>
            <person name="Stajich J.E."/>
            <person name="Carrillo J."/>
            <person name="Kijimoto T."/>
            <person name="Eskalen A."/>
            <person name="O'Donnell K."/>
            <person name="Kasson M."/>
        </authorList>
    </citation>
    <scope>NUCLEOTIDE SEQUENCE [LARGE SCALE GENOMIC DNA]</scope>
    <source>
        <strain evidence="1 2">NRRL 20438</strain>
    </source>
</reference>
<gene>
    <name evidence="1" type="ORF">CDV31_001328</name>
</gene>
<dbReference type="Proteomes" id="UP000288429">
    <property type="component" value="Unassembled WGS sequence"/>
</dbReference>
<evidence type="ECO:0000313" key="1">
    <source>
        <dbReference type="EMBL" id="RSM19968.1"/>
    </source>
</evidence>
<accession>A0A428V089</accession>
<sequence length="109" mass="12223">MSTTGVLRGQIEHLAELLKAKNALGSRTVAELNTSNVDIEEHYTKVEQVQTEHDDAVPTMKFNDARDFLDIAIVMVDKARASIDAALAILCKYYERIKDEISPFGMLLR</sequence>
<protein>
    <submittedName>
        <fullName evidence="1">Uncharacterized protein</fullName>
    </submittedName>
</protein>
<dbReference type="AlphaFoldDB" id="A0A428V089"/>
<keyword evidence="2" id="KW-1185">Reference proteome</keyword>
<proteinExistence type="predicted"/>
<dbReference type="EMBL" id="NIZV01000009">
    <property type="protein sequence ID" value="RSM19968.1"/>
    <property type="molecule type" value="Genomic_DNA"/>
</dbReference>
<organism evidence="1 2">
    <name type="scientific">Fusarium ambrosium</name>
    <dbReference type="NCBI Taxonomy" id="131363"/>
    <lineage>
        <taxon>Eukaryota</taxon>
        <taxon>Fungi</taxon>
        <taxon>Dikarya</taxon>
        <taxon>Ascomycota</taxon>
        <taxon>Pezizomycotina</taxon>
        <taxon>Sordariomycetes</taxon>
        <taxon>Hypocreomycetidae</taxon>
        <taxon>Hypocreales</taxon>
        <taxon>Nectriaceae</taxon>
        <taxon>Fusarium</taxon>
        <taxon>Fusarium solani species complex</taxon>
    </lineage>
</organism>
<comment type="caution">
    <text evidence="1">The sequence shown here is derived from an EMBL/GenBank/DDBJ whole genome shotgun (WGS) entry which is preliminary data.</text>
</comment>